<gene>
    <name evidence="1" type="ORF">ACFPN5_24025</name>
</gene>
<accession>A0ABW0LB53</accession>
<evidence type="ECO:0000313" key="1">
    <source>
        <dbReference type="EMBL" id="MFC5462885.1"/>
    </source>
</evidence>
<sequence length="245" mass="25687">MEKLISELLRLYLTPQDGLRERLAAHLLGQDAVAVQAANGMTRVLVIPFDMQNDGTDAHWAALCELASTLQVQFGFPAPAVSVSGAVGYRLWLSLAAPVPVADVQQFLERLHGAHGFGLKPGPGAAASPHAMPPCLNAASGKWAAFINPGMGASFADEPGLEVAPPLAAQAAFLDGLESISLAQFGQALHALEPVSESIAPEARPAASAPAEGLLLRDATLEDIIAHLHAKNIEPTFRHLIPRTA</sequence>
<keyword evidence="2" id="KW-1185">Reference proteome</keyword>
<protein>
    <submittedName>
        <fullName evidence="1">Uncharacterized protein</fullName>
    </submittedName>
</protein>
<proteinExistence type="predicted"/>
<comment type="caution">
    <text evidence="1">The sequence shown here is derived from an EMBL/GenBank/DDBJ whole genome shotgun (WGS) entry which is preliminary data.</text>
</comment>
<dbReference type="RefSeq" id="WP_379786372.1">
    <property type="nucleotide sequence ID" value="NZ_JBHSMU010000019.1"/>
</dbReference>
<dbReference type="Proteomes" id="UP001596050">
    <property type="component" value="Unassembled WGS sequence"/>
</dbReference>
<organism evidence="1 2">
    <name type="scientific">Massilia niabensis</name>
    <dbReference type="NCBI Taxonomy" id="544910"/>
    <lineage>
        <taxon>Bacteria</taxon>
        <taxon>Pseudomonadati</taxon>
        <taxon>Pseudomonadota</taxon>
        <taxon>Betaproteobacteria</taxon>
        <taxon>Burkholderiales</taxon>
        <taxon>Oxalobacteraceae</taxon>
        <taxon>Telluria group</taxon>
        <taxon>Massilia</taxon>
    </lineage>
</organism>
<evidence type="ECO:0000313" key="2">
    <source>
        <dbReference type="Proteomes" id="UP001596050"/>
    </source>
</evidence>
<reference evidence="2" key="1">
    <citation type="journal article" date="2019" name="Int. J. Syst. Evol. Microbiol.">
        <title>The Global Catalogue of Microorganisms (GCM) 10K type strain sequencing project: providing services to taxonomists for standard genome sequencing and annotation.</title>
        <authorList>
            <consortium name="The Broad Institute Genomics Platform"/>
            <consortium name="The Broad Institute Genome Sequencing Center for Infectious Disease"/>
            <person name="Wu L."/>
            <person name="Ma J."/>
        </authorList>
    </citation>
    <scope>NUCLEOTIDE SEQUENCE [LARGE SCALE GENOMIC DNA]</scope>
    <source>
        <strain evidence="2">KACC 12649</strain>
    </source>
</reference>
<dbReference type="EMBL" id="JBHSMU010000019">
    <property type="protein sequence ID" value="MFC5462885.1"/>
    <property type="molecule type" value="Genomic_DNA"/>
</dbReference>
<name>A0ABW0LB53_9BURK</name>